<evidence type="ECO:0000313" key="1">
    <source>
        <dbReference type="EMBL" id="MFC1458521.1"/>
    </source>
</evidence>
<dbReference type="RefSeq" id="WP_203272646.1">
    <property type="nucleotide sequence ID" value="NZ_JAFBID010000027.1"/>
</dbReference>
<proteinExistence type="predicted"/>
<comment type="caution">
    <text evidence="1">The sequence shown here is derived from an EMBL/GenBank/DDBJ whole genome shotgun (WGS) entry which is preliminary data.</text>
</comment>
<evidence type="ECO:0000313" key="2">
    <source>
        <dbReference type="Proteomes" id="UP001593940"/>
    </source>
</evidence>
<protein>
    <submittedName>
        <fullName evidence="1">Uncharacterized protein</fullName>
    </submittedName>
</protein>
<keyword evidence="2" id="KW-1185">Reference proteome</keyword>
<organism evidence="1 2">
    <name type="scientific">Microvirga arabica</name>
    <dbReference type="NCBI Taxonomy" id="1128671"/>
    <lineage>
        <taxon>Bacteria</taxon>
        <taxon>Pseudomonadati</taxon>
        <taxon>Pseudomonadota</taxon>
        <taxon>Alphaproteobacteria</taxon>
        <taxon>Hyphomicrobiales</taxon>
        <taxon>Methylobacteriaceae</taxon>
        <taxon>Microvirga</taxon>
    </lineage>
</organism>
<name>A0ABV6YBK5_9HYPH</name>
<sequence length="103" mass="11551">MLAKKKSSETQNRRVTRVDPPALEEAIAAAQGLTDDVESQIEIAAQLMGMSEDEVRPEVMKAAVPAPVRRPMRLADRFSMPERNEGSKVVVVERKRPRLVMPR</sequence>
<dbReference type="Proteomes" id="UP001593940">
    <property type="component" value="Unassembled WGS sequence"/>
</dbReference>
<reference evidence="1 2" key="1">
    <citation type="submission" date="2024-09" db="EMBL/GenBank/DDBJ databases">
        <title>Nodulacao em especies de Leguminosae Basais da Amazonia e Caracterizacao dos Rizobios e Bacterias Associadas aos Nodulos.</title>
        <authorList>
            <person name="Jambeiro I.C.A."/>
            <person name="Lopes I.S."/>
            <person name="Aguiar E.R.G.R."/>
            <person name="Santos A.F.J."/>
            <person name="Dos Santos J.M.F."/>
            <person name="Gross E."/>
        </authorList>
    </citation>
    <scope>NUCLEOTIDE SEQUENCE [LARGE SCALE GENOMIC DNA]</scope>
    <source>
        <strain evidence="1 2">BRUESC1165</strain>
    </source>
</reference>
<accession>A0ABV6YBK5</accession>
<dbReference type="EMBL" id="JBHOMY010000056">
    <property type="protein sequence ID" value="MFC1458521.1"/>
    <property type="molecule type" value="Genomic_DNA"/>
</dbReference>
<gene>
    <name evidence="1" type="ORF">ACETIH_17810</name>
</gene>